<sequence length="143" mass="16009">MAAPVKPDRVRYQLFLPRELSQRLEALAARPGATKSAILADALTTWLDRQAASELENRFSRRLDRMSMALGRIERDGHVLLESLALFIRYELMVQAPLAEADDAGRAIGRDRFNAFVARVGEAMAAGRRTLGEPDDHHKDPRS</sequence>
<dbReference type="InterPro" id="IPR010985">
    <property type="entry name" value="Ribbon_hlx_hlx"/>
</dbReference>
<dbReference type="GO" id="GO:0006355">
    <property type="term" value="P:regulation of DNA-templated transcription"/>
    <property type="evidence" value="ECO:0007669"/>
    <property type="project" value="InterPro"/>
</dbReference>
<dbReference type="EMBL" id="JTDI01000003">
    <property type="protein sequence ID" value="KHK91883.1"/>
    <property type="molecule type" value="Genomic_DNA"/>
</dbReference>
<evidence type="ECO:0000313" key="2">
    <source>
        <dbReference type="Proteomes" id="UP000031057"/>
    </source>
</evidence>
<comment type="caution">
    <text evidence="1">The sequence shown here is derived from an EMBL/GenBank/DDBJ whole genome shotgun (WGS) entry which is preliminary data.</text>
</comment>
<dbReference type="Gene3D" id="1.10.1220.10">
    <property type="entry name" value="Met repressor-like"/>
    <property type="match status" value="1"/>
</dbReference>
<name>A0A0B1ZRL5_9SPHN</name>
<dbReference type="STRING" id="1348853.LK12_14230"/>
<evidence type="ECO:0000313" key="1">
    <source>
        <dbReference type="EMBL" id="KHK91883.1"/>
    </source>
</evidence>
<dbReference type="AlphaFoldDB" id="A0A0B1ZRL5"/>
<accession>A0A0B1ZRL5</accession>
<dbReference type="RefSeq" id="WP_039284908.1">
    <property type="nucleotide sequence ID" value="NZ_JTDI01000003.1"/>
</dbReference>
<keyword evidence="2" id="KW-1185">Reference proteome</keyword>
<dbReference type="SUPFAM" id="SSF47598">
    <property type="entry name" value="Ribbon-helix-helix"/>
    <property type="match status" value="1"/>
</dbReference>
<protein>
    <submittedName>
        <fullName evidence="1">CopG family transcriptional regulator</fullName>
    </submittedName>
</protein>
<dbReference type="OrthoDB" id="9803941at2"/>
<proteinExistence type="predicted"/>
<dbReference type="InterPro" id="IPR013321">
    <property type="entry name" value="Arc_rbn_hlx_hlx"/>
</dbReference>
<reference evidence="1 2" key="1">
    <citation type="submission" date="2014-10" db="EMBL/GenBank/DDBJ databases">
        <title>Genome sequence of Novosphingobium malaysiense MUSC 273(T).</title>
        <authorList>
            <person name="Lee L.-H."/>
        </authorList>
    </citation>
    <scope>NUCLEOTIDE SEQUENCE [LARGE SCALE GENOMIC DNA]</scope>
    <source>
        <strain evidence="1 2">MUSC 273</strain>
    </source>
</reference>
<gene>
    <name evidence="1" type="ORF">LK12_14230</name>
</gene>
<organism evidence="1 2">
    <name type="scientific">Novosphingobium malaysiense</name>
    <dbReference type="NCBI Taxonomy" id="1348853"/>
    <lineage>
        <taxon>Bacteria</taxon>
        <taxon>Pseudomonadati</taxon>
        <taxon>Pseudomonadota</taxon>
        <taxon>Alphaproteobacteria</taxon>
        <taxon>Sphingomonadales</taxon>
        <taxon>Sphingomonadaceae</taxon>
        <taxon>Novosphingobium</taxon>
    </lineage>
</organism>
<dbReference type="Proteomes" id="UP000031057">
    <property type="component" value="Unassembled WGS sequence"/>
</dbReference>